<dbReference type="EMBL" id="JAUFRC010000001">
    <property type="protein sequence ID" value="MDN3712552.1"/>
    <property type="molecule type" value="Genomic_DNA"/>
</dbReference>
<evidence type="ECO:0000313" key="3">
    <source>
        <dbReference type="Proteomes" id="UP001243846"/>
    </source>
</evidence>
<keyword evidence="2" id="KW-0255">Endonuclease</keyword>
<dbReference type="EC" id="3.1.21.-" evidence="2"/>
<comment type="caution">
    <text evidence="2">The sequence shown here is derived from an EMBL/GenBank/DDBJ whole genome shotgun (WGS) entry which is preliminary data.</text>
</comment>
<dbReference type="InterPro" id="IPR011856">
    <property type="entry name" value="tRNA_endonuc-like_dom_sf"/>
</dbReference>
<dbReference type="InterPro" id="IPR007560">
    <property type="entry name" value="Restrct_endonuc_IV_Mrr"/>
</dbReference>
<protein>
    <submittedName>
        <fullName evidence="2">Restriction endonuclease</fullName>
        <ecNumber evidence="2">3.1.21.-</ecNumber>
    </submittedName>
</protein>
<feature type="domain" description="Restriction endonuclease type IV Mrr" evidence="1">
    <location>
        <begin position="31"/>
        <end position="152"/>
    </location>
</feature>
<evidence type="ECO:0000313" key="2">
    <source>
        <dbReference type="EMBL" id="MDN3712552.1"/>
    </source>
</evidence>
<dbReference type="Pfam" id="PF04471">
    <property type="entry name" value="Mrr_cat"/>
    <property type="match status" value="1"/>
</dbReference>
<dbReference type="PANTHER" id="PTHR30015">
    <property type="entry name" value="MRR RESTRICTION SYSTEM PROTEIN"/>
    <property type="match status" value="1"/>
</dbReference>
<reference evidence="3" key="1">
    <citation type="journal article" date="2019" name="Int. J. Syst. Evol. Microbiol.">
        <title>The Global Catalogue of Microorganisms (GCM) 10K type strain sequencing project: providing services to taxonomists for standard genome sequencing and annotation.</title>
        <authorList>
            <consortium name="The Broad Institute Genomics Platform"/>
            <consortium name="The Broad Institute Genome Sequencing Center for Infectious Disease"/>
            <person name="Wu L."/>
            <person name="Ma J."/>
        </authorList>
    </citation>
    <scope>NUCLEOTIDE SEQUENCE [LARGE SCALE GENOMIC DNA]</scope>
    <source>
        <strain evidence="3">CECT 8482</strain>
    </source>
</reference>
<dbReference type="GO" id="GO:0004519">
    <property type="term" value="F:endonuclease activity"/>
    <property type="evidence" value="ECO:0007669"/>
    <property type="project" value="UniProtKB-KW"/>
</dbReference>
<dbReference type="InterPro" id="IPR052906">
    <property type="entry name" value="Type_IV_Methyl-Rstrct_Enzyme"/>
</dbReference>
<dbReference type="SUPFAM" id="SSF52980">
    <property type="entry name" value="Restriction endonuclease-like"/>
    <property type="match status" value="1"/>
</dbReference>
<dbReference type="InterPro" id="IPR011335">
    <property type="entry name" value="Restrct_endonuc-II-like"/>
</dbReference>
<keyword evidence="3" id="KW-1185">Reference proteome</keyword>
<dbReference type="PANTHER" id="PTHR30015:SF7">
    <property type="entry name" value="TYPE IV METHYL-DIRECTED RESTRICTION ENZYME ECOKMRR"/>
    <property type="match status" value="1"/>
</dbReference>
<name>A0ABT8DAX7_9RHOB</name>
<evidence type="ECO:0000259" key="1">
    <source>
        <dbReference type="Pfam" id="PF04471"/>
    </source>
</evidence>
<keyword evidence="2" id="KW-0378">Hydrolase</keyword>
<organism evidence="2 3">
    <name type="scientific">Paracoccus cavernae</name>
    <dbReference type="NCBI Taxonomy" id="1571207"/>
    <lineage>
        <taxon>Bacteria</taxon>
        <taxon>Pseudomonadati</taxon>
        <taxon>Pseudomonadota</taxon>
        <taxon>Alphaproteobacteria</taxon>
        <taxon>Rhodobacterales</taxon>
        <taxon>Paracoccaceae</taxon>
        <taxon>Paracoccus</taxon>
    </lineage>
</organism>
<keyword evidence="2" id="KW-0540">Nuclease</keyword>
<dbReference type="GO" id="GO:0016787">
    <property type="term" value="F:hydrolase activity"/>
    <property type="evidence" value="ECO:0007669"/>
    <property type="project" value="UniProtKB-KW"/>
</dbReference>
<dbReference type="RefSeq" id="WP_377786830.1">
    <property type="nucleotide sequence ID" value="NZ_JBHUOC010000001.1"/>
</dbReference>
<gene>
    <name evidence="2" type="ORF">QWZ10_13810</name>
</gene>
<sequence>MVEVETPEERIETAYMQLDGELADDLLELILSLTPARFEQLIVELLLAMGYGDGRSEMGQAIGKSGDGGIDGVVNEDKLGLDAVYIQAKRYALDNTVGRPALQAFIGSMTGESATKGVFVTTSTFSKEAREYIRRVQQRVVLIDGKRLARLMIDHGVGVKADKTYVLRSIDANFFDVV</sequence>
<proteinExistence type="predicted"/>
<dbReference type="Gene3D" id="3.40.1350.10">
    <property type="match status" value="1"/>
</dbReference>
<dbReference type="Proteomes" id="UP001243846">
    <property type="component" value="Unassembled WGS sequence"/>
</dbReference>
<accession>A0ABT8DAX7</accession>